<gene>
    <name evidence="5" type="ORF">ACFSDB_13060</name>
</gene>
<dbReference type="RefSeq" id="WP_204890239.1">
    <property type="nucleotide sequence ID" value="NZ_JBHUFW010000011.1"/>
</dbReference>
<dbReference type="Pfam" id="PF13302">
    <property type="entry name" value="Acetyltransf_3"/>
    <property type="match status" value="1"/>
</dbReference>
<dbReference type="InterPro" id="IPR016181">
    <property type="entry name" value="Acyl_CoA_acyltransferase"/>
</dbReference>
<organism evidence="5 6">
    <name type="scientific">Planococcus chinensis</name>
    <dbReference type="NCBI Taxonomy" id="272917"/>
    <lineage>
        <taxon>Bacteria</taxon>
        <taxon>Bacillati</taxon>
        <taxon>Bacillota</taxon>
        <taxon>Bacilli</taxon>
        <taxon>Bacillales</taxon>
        <taxon>Caryophanaceae</taxon>
        <taxon>Planococcus</taxon>
    </lineage>
</organism>
<dbReference type="InterPro" id="IPR000182">
    <property type="entry name" value="GNAT_dom"/>
</dbReference>
<dbReference type="PROSITE" id="PS51186">
    <property type="entry name" value="GNAT"/>
    <property type="match status" value="1"/>
</dbReference>
<dbReference type="Proteomes" id="UP001597273">
    <property type="component" value="Unassembled WGS sequence"/>
</dbReference>
<feature type="domain" description="N-acetyltransferase" evidence="4">
    <location>
        <begin position="5"/>
        <end position="164"/>
    </location>
</feature>
<sequence>MNIQVELLAAEDAAALLAFEIENRTFFESSVPGRGDGYYQPEGFQERQGVLLDEQEGGESFFYLIKDEKGGILGRVNLVDIDKQERCGSLGYRISENQCGKGIAAKAVGMLIDELPALGVKRVDAKTAPNNAASQRVLEKNGFEMTENSLVGISGSKEDAQFIYYSWIQN</sequence>
<keyword evidence="1 5" id="KW-0808">Transferase</keyword>
<dbReference type="EC" id="2.3.-.-" evidence="5"/>
<dbReference type="SUPFAM" id="SSF55729">
    <property type="entry name" value="Acyl-CoA N-acyltransferases (Nat)"/>
    <property type="match status" value="1"/>
</dbReference>
<comment type="similarity">
    <text evidence="3">Belongs to the acetyltransferase family. RimJ subfamily.</text>
</comment>
<protein>
    <submittedName>
        <fullName evidence="5">GNAT family N-acetyltransferase</fullName>
        <ecNumber evidence="5">2.3.-.-</ecNumber>
    </submittedName>
</protein>
<accession>A0ABW4QJN4</accession>
<evidence type="ECO:0000313" key="6">
    <source>
        <dbReference type="Proteomes" id="UP001597273"/>
    </source>
</evidence>
<dbReference type="Gene3D" id="3.40.630.30">
    <property type="match status" value="1"/>
</dbReference>
<keyword evidence="2 5" id="KW-0012">Acyltransferase</keyword>
<evidence type="ECO:0000313" key="5">
    <source>
        <dbReference type="EMBL" id="MFD1863832.1"/>
    </source>
</evidence>
<evidence type="ECO:0000256" key="1">
    <source>
        <dbReference type="ARBA" id="ARBA00022679"/>
    </source>
</evidence>
<comment type="caution">
    <text evidence="5">The sequence shown here is derived from an EMBL/GenBank/DDBJ whole genome shotgun (WGS) entry which is preliminary data.</text>
</comment>
<dbReference type="PANTHER" id="PTHR43792:SF8">
    <property type="entry name" value="[RIBOSOMAL PROTEIN US5]-ALANINE N-ACETYLTRANSFERASE"/>
    <property type="match status" value="1"/>
</dbReference>
<evidence type="ECO:0000256" key="2">
    <source>
        <dbReference type="ARBA" id="ARBA00023315"/>
    </source>
</evidence>
<keyword evidence="6" id="KW-1185">Reference proteome</keyword>
<evidence type="ECO:0000259" key="4">
    <source>
        <dbReference type="PROSITE" id="PS51186"/>
    </source>
</evidence>
<reference evidence="6" key="1">
    <citation type="journal article" date="2019" name="Int. J. Syst. Evol. Microbiol.">
        <title>The Global Catalogue of Microorganisms (GCM) 10K type strain sequencing project: providing services to taxonomists for standard genome sequencing and annotation.</title>
        <authorList>
            <consortium name="The Broad Institute Genomics Platform"/>
            <consortium name="The Broad Institute Genome Sequencing Center for Infectious Disease"/>
            <person name="Wu L."/>
            <person name="Ma J."/>
        </authorList>
    </citation>
    <scope>NUCLEOTIDE SEQUENCE [LARGE SCALE GENOMIC DNA]</scope>
    <source>
        <strain evidence="6">CGMCC 1.15475</strain>
    </source>
</reference>
<evidence type="ECO:0000256" key="3">
    <source>
        <dbReference type="ARBA" id="ARBA00038502"/>
    </source>
</evidence>
<proteinExistence type="inferred from homology"/>
<dbReference type="InterPro" id="IPR051531">
    <property type="entry name" value="N-acetyltransferase"/>
</dbReference>
<dbReference type="EMBL" id="JBHUFW010000011">
    <property type="protein sequence ID" value="MFD1863832.1"/>
    <property type="molecule type" value="Genomic_DNA"/>
</dbReference>
<name>A0ABW4QJN4_9BACL</name>
<dbReference type="PANTHER" id="PTHR43792">
    <property type="entry name" value="GNAT FAMILY, PUTATIVE (AFU_ORTHOLOGUE AFUA_3G00765)-RELATED-RELATED"/>
    <property type="match status" value="1"/>
</dbReference>
<dbReference type="GO" id="GO:0016746">
    <property type="term" value="F:acyltransferase activity"/>
    <property type="evidence" value="ECO:0007669"/>
    <property type="project" value="UniProtKB-KW"/>
</dbReference>